<feature type="region of interest" description="Disordered" evidence="1">
    <location>
        <begin position="1"/>
        <end position="59"/>
    </location>
</feature>
<organism evidence="2 3">
    <name type="scientific">Oryza meyeriana var. granulata</name>
    <dbReference type="NCBI Taxonomy" id="110450"/>
    <lineage>
        <taxon>Eukaryota</taxon>
        <taxon>Viridiplantae</taxon>
        <taxon>Streptophyta</taxon>
        <taxon>Embryophyta</taxon>
        <taxon>Tracheophyta</taxon>
        <taxon>Spermatophyta</taxon>
        <taxon>Magnoliopsida</taxon>
        <taxon>Liliopsida</taxon>
        <taxon>Poales</taxon>
        <taxon>Poaceae</taxon>
        <taxon>BOP clade</taxon>
        <taxon>Oryzoideae</taxon>
        <taxon>Oryzeae</taxon>
        <taxon>Oryzinae</taxon>
        <taxon>Oryza</taxon>
        <taxon>Oryza meyeriana</taxon>
    </lineage>
</organism>
<comment type="caution">
    <text evidence="2">The sequence shown here is derived from an EMBL/GenBank/DDBJ whole genome shotgun (WGS) entry which is preliminary data.</text>
</comment>
<evidence type="ECO:0000256" key="1">
    <source>
        <dbReference type="SAM" id="MobiDB-lite"/>
    </source>
</evidence>
<name>A0A6G1C642_9ORYZ</name>
<gene>
    <name evidence="2" type="ORF">E2562_014330</name>
</gene>
<evidence type="ECO:0000313" key="3">
    <source>
        <dbReference type="Proteomes" id="UP000479710"/>
    </source>
</evidence>
<keyword evidence="3" id="KW-1185">Reference proteome</keyword>
<feature type="compositionally biased region" description="Basic and acidic residues" evidence="1">
    <location>
        <begin position="28"/>
        <end position="47"/>
    </location>
</feature>
<accession>A0A6G1C642</accession>
<dbReference type="Proteomes" id="UP000479710">
    <property type="component" value="Unassembled WGS sequence"/>
</dbReference>
<sequence>MHRSTATGVLHVEQHGRAPPKGCRRHERKGEGSGKLELNVHLERKGATSDGTQQEEVGRRRGSFPCLPYFECCTDE</sequence>
<proteinExistence type="predicted"/>
<protein>
    <submittedName>
        <fullName evidence="2">Uncharacterized protein</fullName>
    </submittedName>
</protein>
<evidence type="ECO:0000313" key="2">
    <source>
        <dbReference type="EMBL" id="KAF0895719.1"/>
    </source>
</evidence>
<dbReference type="AlphaFoldDB" id="A0A6G1C642"/>
<dbReference type="EMBL" id="SPHZ02000010">
    <property type="protein sequence ID" value="KAF0895719.1"/>
    <property type="molecule type" value="Genomic_DNA"/>
</dbReference>
<reference evidence="2 3" key="1">
    <citation type="submission" date="2019-11" db="EMBL/GenBank/DDBJ databases">
        <title>Whole genome sequence of Oryza granulata.</title>
        <authorList>
            <person name="Li W."/>
        </authorList>
    </citation>
    <scope>NUCLEOTIDE SEQUENCE [LARGE SCALE GENOMIC DNA]</scope>
    <source>
        <strain evidence="3">cv. Menghai</strain>
        <tissue evidence="2">Leaf</tissue>
    </source>
</reference>